<dbReference type="PANTHER" id="PTHR30177">
    <property type="entry name" value="GLYCINE BETAINE/L-PROLINE TRANSPORT SYSTEM PERMEASE PROTEIN PROW"/>
    <property type="match status" value="1"/>
</dbReference>
<gene>
    <name evidence="8" type="ORF">EJN90_08170</name>
</gene>
<dbReference type="SUPFAM" id="SSF161098">
    <property type="entry name" value="MetI-like"/>
    <property type="match status" value="1"/>
</dbReference>
<organism evidence="8 9">
    <name type="scientific">Jeotgalibaca ciconiae</name>
    <dbReference type="NCBI Taxonomy" id="2496265"/>
    <lineage>
        <taxon>Bacteria</taxon>
        <taxon>Bacillati</taxon>
        <taxon>Bacillota</taxon>
        <taxon>Bacilli</taxon>
        <taxon>Lactobacillales</taxon>
        <taxon>Carnobacteriaceae</taxon>
        <taxon>Jeotgalibaca</taxon>
    </lineage>
</organism>
<protein>
    <submittedName>
        <fullName evidence="8">ABC transporter permease</fullName>
    </submittedName>
</protein>
<keyword evidence="9" id="KW-1185">Reference proteome</keyword>
<dbReference type="Proteomes" id="UP000273326">
    <property type="component" value="Chromosome"/>
</dbReference>
<evidence type="ECO:0000256" key="3">
    <source>
        <dbReference type="ARBA" id="ARBA00022692"/>
    </source>
</evidence>
<reference evidence="9" key="1">
    <citation type="submission" date="2018-12" db="EMBL/GenBank/DDBJ databases">
        <title>Complete genome sequencing of Jeotgalibaca sp. H21T32.</title>
        <authorList>
            <person name="Bae J.-W."/>
            <person name="Lee S.-Y."/>
        </authorList>
    </citation>
    <scope>NUCLEOTIDE SEQUENCE [LARGE SCALE GENOMIC DNA]</scope>
    <source>
        <strain evidence="9">H21T32</strain>
    </source>
</reference>
<dbReference type="InterPro" id="IPR051204">
    <property type="entry name" value="ABC_transp_perm/SBD"/>
</dbReference>
<dbReference type="GO" id="GO:0005886">
    <property type="term" value="C:plasma membrane"/>
    <property type="evidence" value="ECO:0007669"/>
    <property type="project" value="UniProtKB-SubCell"/>
</dbReference>
<dbReference type="PANTHER" id="PTHR30177:SF28">
    <property type="entry name" value="CHOLINE TRANSPORT SYSTEM PERMEASE PROTEIN OPUBB"/>
    <property type="match status" value="1"/>
</dbReference>
<name>A0A3Q9BKN3_9LACT</name>
<comment type="subcellular location">
    <subcellularLocation>
        <location evidence="6">Cell membrane</location>
        <topology evidence="6">Multi-pass membrane protein</topology>
    </subcellularLocation>
    <subcellularLocation>
        <location evidence="1">Membrane</location>
        <topology evidence="1">Multi-pass membrane protein</topology>
    </subcellularLocation>
</comment>
<evidence type="ECO:0000256" key="2">
    <source>
        <dbReference type="ARBA" id="ARBA00022448"/>
    </source>
</evidence>
<feature type="transmembrane region" description="Helical" evidence="6">
    <location>
        <begin position="50"/>
        <end position="75"/>
    </location>
</feature>
<dbReference type="InterPro" id="IPR035906">
    <property type="entry name" value="MetI-like_sf"/>
</dbReference>
<proteinExistence type="inferred from homology"/>
<evidence type="ECO:0000313" key="8">
    <source>
        <dbReference type="EMBL" id="AZP04610.1"/>
    </source>
</evidence>
<accession>A0A3Q9BKN3</accession>
<dbReference type="FunFam" id="1.10.3720.10:FF:000001">
    <property type="entry name" value="Glycine betaine ABC transporter, permease"/>
    <property type="match status" value="1"/>
</dbReference>
<feature type="transmembrane region" description="Helical" evidence="6">
    <location>
        <begin position="130"/>
        <end position="156"/>
    </location>
</feature>
<evidence type="ECO:0000256" key="5">
    <source>
        <dbReference type="ARBA" id="ARBA00023136"/>
    </source>
</evidence>
<feature type="transmembrane region" description="Helical" evidence="6">
    <location>
        <begin position="176"/>
        <end position="195"/>
    </location>
</feature>
<sequence length="214" mass="22965">MMSFLQNNGSELLSKMGEHFLISFLALALGTVVAVPLGIFLTRSEKVSKYVIGFVSILQTVPSLALLALMIPLFGVGKLPAIVALFIYSLLPILRNTYIGILGVRPDIVDSAKGMGMTNQQQIWQVKVPLAAPVIMSGIRLAGVYVIAWATLASYIGAGGLGDYIFNGLNVYDQEMIVWGTIPVTILALFTDFILGKVEQIVTPTTSSEKGAKS</sequence>
<dbReference type="KEGG" id="jeh:EJN90_08170"/>
<dbReference type="InterPro" id="IPR000515">
    <property type="entry name" value="MetI-like"/>
</dbReference>
<evidence type="ECO:0000313" key="9">
    <source>
        <dbReference type="Proteomes" id="UP000273326"/>
    </source>
</evidence>
<keyword evidence="4 6" id="KW-1133">Transmembrane helix</keyword>
<evidence type="ECO:0000259" key="7">
    <source>
        <dbReference type="PROSITE" id="PS50928"/>
    </source>
</evidence>
<dbReference type="RefSeq" id="WP_126110187.1">
    <property type="nucleotide sequence ID" value="NZ_CP034465.1"/>
</dbReference>
<dbReference type="GO" id="GO:0055085">
    <property type="term" value="P:transmembrane transport"/>
    <property type="evidence" value="ECO:0007669"/>
    <property type="project" value="InterPro"/>
</dbReference>
<evidence type="ECO:0000256" key="6">
    <source>
        <dbReference type="RuleBase" id="RU363032"/>
    </source>
</evidence>
<evidence type="ECO:0000256" key="4">
    <source>
        <dbReference type="ARBA" id="ARBA00022989"/>
    </source>
</evidence>
<feature type="transmembrane region" description="Helical" evidence="6">
    <location>
        <begin position="20"/>
        <end position="41"/>
    </location>
</feature>
<comment type="similarity">
    <text evidence="6">Belongs to the binding-protein-dependent transport system permease family.</text>
</comment>
<dbReference type="PROSITE" id="PS50928">
    <property type="entry name" value="ABC_TM1"/>
    <property type="match status" value="1"/>
</dbReference>
<dbReference type="GO" id="GO:0031460">
    <property type="term" value="P:glycine betaine transport"/>
    <property type="evidence" value="ECO:0007669"/>
    <property type="project" value="TreeGrafter"/>
</dbReference>
<dbReference type="EMBL" id="CP034465">
    <property type="protein sequence ID" value="AZP04610.1"/>
    <property type="molecule type" value="Genomic_DNA"/>
</dbReference>
<dbReference type="CDD" id="cd06261">
    <property type="entry name" value="TM_PBP2"/>
    <property type="match status" value="1"/>
</dbReference>
<dbReference type="OrthoDB" id="9801163at2"/>
<evidence type="ECO:0000256" key="1">
    <source>
        <dbReference type="ARBA" id="ARBA00004141"/>
    </source>
</evidence>
<feature type="domain" description="ABC transmembrane type-1" evidence="7">
    <location>
        <begin position="16"/>
        <end position="195"/>
    </location>
</feature>
<keyword evidence="5 6" id="KW-0472">Membrane</keyword>
<dbReference type="Pfam" id="PF00528">
    <property type="entry name" value="BPD_transp_1"/>
    <property type="match status" value="1"/>
</dbReference>
<dbReference type="Gene3D" id="1.10.3720.10">
    <property type="entry name" value="MetI-like"/>
    <property type="match status" value="1"/>
</dbReference>
<dbReference type="AlphaFoldDB" id="A0A3Q9BKN3"/>
<keyword evidence="3 6" id="KW-0812">Transmembrane</keyword>
<keyword evidence="2 6" id="KW-0813">Transport</keyword>
<feature type="transmembrane region" description="Helical" evidence="6">
    <location>
        <begin position="81"/>
        <end position="104"/>
    </location>
</feature>